<dbReference type="Proteomes" id="UP000244005">
    <property type="component" value="Unassembled WGS sequence"/>
</dbReference>
<feature type="compositionally biased region" description="Basic and acidic residues" evidence="1">
    <location>
        <begin position="30"/>
        <end position="51"/>
    </location>
</feature>
<feature type="compositionally biased region" description="Basic and acidic residues" evidence="1">
    <location>
        <begin position="151"/>
        <end position="186"/>
    </location>
</feature>
<evidence type="ECO:0000256" key="1">
    <source>
        <dbReference type="SAM" id="MobiDB-lite"/>
    </source>
</evidence>
<protein>
    <submittedName>
        <fullName evidence="2">Uncharacterized protein</fullName>
    </submittedName>
</protein>
<feature type="region of interest" description="Disordered" evidence="1">
    <location>
        <begin position="1"/>
        <end position="186"/>
    </location>
</feature>
<proteinExistence type="predicted"/>
<sequence>MRTKQVAEPSKLGAQVLSTRKSSAAKYGQKRTEQSRRGENLKAAELEERAGAAKCRRGAGRREHAKGVATKEGRGRRSTPRGGERKAGQGRRRRSAWPGKADVKVRERKGKKGKGAGQRSLRNSREQGREGIESGPCGRNRHCCSWESEADSGKKEGRRGEGKGGEGREEGRKTGQERDGRYRIGR</sequence>
<name>A0A2R6XJ67_MARPO</name>
<dbReference type="Gramene" id="Mp8g03100.1">
    <property type="protein sequence ID" value="Mp8g03100.1.cds"/>
    <property type="gene ID" value="Mp8g03100"/>
</dbReference>
<evidence type="ECO:0000313" key="3">
    <source>
        <dbReference type="Proteomes" id="UP000244005"/>
    </source>
</evidence>
<accession>A0A2R6XJ67</accession>
<feature type="compositionally biased region" description="Basic and acidic residues" evidence="1">
    <location>
        <begin position="123"/>
        <end position="132"/>
    </location>
</feature>
<organism evidence="2 3">
    <name type="scientific">Marchantia polymorpha</name>
    <name type="common">Common liverwort</name>
    <name type="synonym">Marchantia aquatica</name>
    <dbReference type="NCBI Taxonomy" id="3197"/>
    <lineage>
        <taxon>Eukaryota</taxon>
        <taxon>Viridiplantae</taxon>
        <taxon>Streptophyta</taxon>
        <taxon>Embryophyta</taxon>
        <taxon>Marchantiophyta</taxon>
        <taxon>Marchantiopsida</taxon>
        <taxon>Marchantiidae</taxon>
        <taxon>Marchantiales</taxon>
        <taxon>Marchantiaceae</taxon>
        <taxon>Marchantia</taxon>
    </lineage>
</organism>
<gene>
    <name evidence="2" type="ORF">MARPO_0012s0103</name>
</gene>
<feature type="compositionally biased region" description="Basic and acidic residues" evidence="1">
    <location>
        <begin position="60"/>
        <end position="75"/>
    </location>
</feature>
<reference evidence="3" key="1">
    <citation type="journal article" date="2017" name="Cell">
        <title>Insights into land plant evolution garnered from the Marchantia polymorpha genome.</title>
        <authorList>
            <person name="Bowman J.L."/>
            <person name="Kohchi T."/>
            <person name="Yamato K.T."/>
            <person name="Jenkins J."/>
            <person name="Shu S."/>
            <person name="Ishizaki K."/>
            <person name="Yamaoka S."/>
            <person name="Nishihama R."/>
            <person name="Nakamura Y."/>
            <person name="Berger F."/>
            <person name="Adam C."/>
            <person name="Aki S.S."/>
            <person name="Althoff F."/>
            <person name="Araki T."/>
            <person name="Arteaga-Vazquez M.A."/>
            <person name="Balasubrmanian S."/>
            <person name="Barry K."/>
            <person name="Bauer D."/>
            <person name="Boehm C.R."/>
            <person name="Briginshaw L."/>
            <person name="Caballero-Perez J."/>
            <person name="Catarino B."/>
            <person name="Chen F."/>
            <person name="Chiyoda S."/>
            <person name="Chovatia M."/>
            <person name="Davies K.M."/>
            <person name="Delmans M."/>
            <person name="Demura T."/>
            <person name="Dierschke T."/>
            <person name="Dolan L."/>
            <person name="Dorantes-Acosta A.E."/>
            <person name="Eklund D.M."/>
            <person name="Florent S.N."/>
            <person name="Flores-Sandoval E."/>
            <person name="Fujiyama A."/>
            <person name="Fukuzawa H."/>
            <person name="Galik B."/>
            <person name="Grimanelli D."/>
            <person name="Grimwood J."/>
            <person name="Grossniklaus U."/>
            <person name="Hamada T."/>
            <person name="Haseloff J."/>
            <person name="Hetherington A.J."/>
            <person name="Higo A."/>
            <person name="Hirakawa Y."/>
            <person name="Hundley H.N."/>
            <person name="Ikeda Y."/>
            <person name="Inoue K."/>
            <person name="Inoue S.I."/>
            <person name="Ishida S."/>
            <person name="Jia Q."/>
            <person name="Kakita M."/>
            <person name="Kanazawa T."/>
            <person name="Kawai Y."/>
            <person name="Kawashima T."/>
            <person name="Kennedy M."/>
            <person name="Kinose K."/>
            <person name="Kinoshita T."/>
            <person name="Kohara Y."/>
            <person name="Koide E."/>
            <person name="Komatsu K."/>
            <person name="Kopischke S."/>
            <person name="Kubo M."/>
            <person name="Kyozuka J."/>
            <person name="Lagercrantz U."/>
            <person name="Lin S.S."/>
            <person name="Lindquist E."/>
            <person name="Lipzen A.M."/>
            <person name="Lu C.W."/>
            <person name="De Luna E."/>
            <person name="Martienssen R.A."/>
            <person name="Minamino N."/>
            <person name="Mizutani M."/>
            <person name="Mizutani M."/>
            <person name="Mochizuki N."/>
            <person name="Monte I."/>
            <person name="Mosher R."/>
            <person name="Nagasaki H."/>
            <person name="Nakagami H."/>
            <person name="Naramoto S."/>
            <person name="Nishitani K."/>
            <person name="Ohtani M."/>
            <person name="Okamoto T."/>
            <person name="Okumura M."/>
            <person name="Phillips J."/>
            <person name="Pollak B."/>
            <person name="Reinders A."/>
            <person name="Rovekamp M."/>
            <person name="Sano R."/>
            <person name="Sawa S."/>
            <person name="Schmid M.W."/>
            <person name="Shirakawa M."/>
            <person name="Solano R."/>
            <person name="Spunde A."/>
            <person name="Suetsugu N."/>
            <person name="Sugano S."/>
            <person name="Sugiyama A."/>
            <person name="Sun R."/>
            <person name="Suzuki Y."/>
            <person name="Takenaka M."/>
            <person name="Takezawa D."/>
            <person name="Tomogane H."/>
            <person name="Tsuzuki M."/>
            <person name="Ueda T."/>
            <person name="Umeda M."/>
            <person name="Ward J.M."/>
            <person name="Watanabe Y."/>
            <person name="Yazaki K."/>
            <person name="Yokoyama R."/>
            <person name="Yoshitake Y."/>
            <person name="Yotsui I."/>
            <person name="Zachgo S."/>
            <person name="Schmutz J."/>
        </authorList>
    </citation>
    <scope>NUCLEOTIDE SEQUENCE [LARGE SCALE GENOMIC DNA]</scope>
    <source>
        <strain evidence="3">Tak-1</strain>
    </source>
</reference>
<dbReference type="EMBL" id="KZ772684">
    <property type="protein sequence ID" value="PTQ46158.1"/>
    <property type="molecule type" value="Genomic_DNA"/>
</dbReference>
<dbReference type="AlphaFoldDB" id="A0A2R6XJ67"/>
<keyword evidence="3" id="KW-1185">Reference proteome</keyword>
<evidence type="ECO:0000313" key="2">
    <source>
        <dbReference type="EMBL" id="PTQ46158.1"/>
    </source>
</evidence>